<feature type="transmembrane region" description="Helical" evidence="14">
    <location>
        <begin position="364"/>
        <end position="388"/>
    </location>
</feature>
<organism evidence="15 16">
    <name type="scientific">Trichosporon asahii var. asahii (strain ATCC 90039 / CBS 2479 / JCM 2466 / KCTC 7840 / NBRC 103889/ NCYC 2677 / UAMH 7654)</name>
    <name type="common">Yeast</name>
    <dbReference type="NCBI Taxonomy" id="1186058"/>
    <lineage>
        <taxon>Eukaryota</taxon>
        <taxon>Fungi</taxon>
        <taxon>Dikarya</taxon>
        <taxon>Basidiomycota</taxon>
        <taxon>Agaricomycotina</taxon>
        <taxon>Tremellomycetes</taxon>
        <taxon>Trichosporonales</taxon>
        <taxon>Trichosporonaceae</taxon>
        <taxon>Trichosporon</taxon>
    </lineage>
</organism>
<feature type="compositionally biased region" description="Basic and acidic residues" evidence="13">
    <location>
        <begin position="489"/>
        <end position="508"/>
    </location>
</feature>
<evidence type="ECO:0000313" key="16">
    <source>
        <dbReference type="Proteomes" id="UP000002748"/>
    </source>
</evidence>
<dbReference type="GeneID" id="25983875"/>
<evidence type="ECO:0000313" key="15">
    <source>
        <dbReference type="EMBL" id="EJT50383.1"/>
    </source>
</evidence>
<evidence type="ECO:0000256" key="3">
    <source>
        <dbReference type="ARBA" id="ARBA00019082"/>
    </source>
</evidence>
<feature type="compositionally biased region" description="Polar residues" evidence="13">
    <location>
        <begin position="436"/>
        <end position="446"/>
    </location>
</feature>
<dbReference type="InterPro" id="IPR021261">
    <property type="entry name" value="GPCAT"/>
</dbReference>
<keyword evidence="11" id="KW-1208">Phospholipid metabolism</keyword>
<reference evidence="15 16" key="1">
    <citation type="journal article" date="2012" name="Eukaryot. Cell">
        <title>Draft genome sequence of CBS 2479, the standard type strain of Trichosporon asahii.</title>
        <authorList>
            <person name="Yang R.Y."/>
            <person name="Li H.T."/>
            <person name="Zhu H."/>
            <person name="Zhou G.P."/>
            <person name="Wang M."/>
            <person name="Wang L."/>
        </authorList>
    </citation>
    <scope>NUCLEOTIDE SEQUENCE [LARGE SCALE GENOMIC DNA]</scope>
    <source>
        <strain evidence="16">ATCC 90039 / CBS 2479 / JCM 2466 / KCTC 7840 / NCYC 2677 / UAMH 7654</strain>
    </source>
</reference>
<protein>
    <recommendedName>
        <fullName evidence="3">Glycerophosphocholine acyltransferase 1</fullName>
    </recommendedName>
</protein>
<dbReference type="GO" id="GO:0016020">
    <property type="term" value="C:membrane"/>
    <property type="evidence" value="ECO:0007669"/>
    <property type="project" value="UniProtKB-SubCell"/>
</dbReference>
<dbReference type="RefSeq" id="XP_014181485.1">
    <property type="nucleotide sequence ID" value="XM_014326010.1"/>
</dbReference>
<keyword evidence="7 14" id="KW-1133">Transmembrane helix</keyword>
<dbReference type="EMBL" id="ALBS01000111">
    <property type="protein sequence ID" value="EJT50383.1"/>
    <property type="molecule type" value="Genomic_DNA"/>
</dbReference>
<evidence type="ECO:0000256" key="13">
    <source>
        <dbReference type="SAM" id="MobiDB-lite"/>
    </source>
</evidence>
<keyword evidence="4" id="KW-0444">Lipid biosynthesis</keyword>
<evidence type="ECO:0000256" key="4">
    <source>
        <dbReference type="ARBA" id="ARBA00022516"/>
    </source>
</evidence>
<proteinExistence type="inferred from homology"/>
<comment type="similarity">
    <text evidence="2">Belongs to the GPC1 family.</text>
</comment>
<feature type="transmembrane region" description="Helical" evidence="14">
    <location>
        <begin position="210"/>
        <end position="228"/>
    </location>
</feature>
<keyword evidence="10" id="KW-0594">Phospholipid biosynthesis</keyword>
<evidence type="ECO:0000256" key="1">
    <source>
        <dbReference type="ARBA" id="ARBA00004141"/>
    </source>
</evidence>
<evidence type="ECO:0000256" key="11">
    <source>
        <dbReference type="ARBA" id="ARBA00023264"/>
    </source>
</evidence>
<evidence type="ECO:0000256" key="6">
    <source>
        <dbReference type="ARBA" id="ARBA00022692"/>
    </source>
</evidence>
<dbReference type="OrthoDB" id="406287at2759"/>
<evidence type="ECO:0000256" key="12">
    <source>
        <dbReference type="ARBA" id="ARBA00023315"/>
    </source>
</evidence>
<evidence type="ECO:0000256" key="2">
    <source>
        <dbReference type="ARBA" id="ARBA00006675"/>
    </source>
</evidence>
<feature type="transmembrane region" description="Helical" evidence="14">
    <location>
        <begin position="188"/>
        <end position="204"/>
    </location>
</feature>
<keyword evidence="9 14" id="KW-0472">Membrane</keyword>
<dbReference type="GO" id="GO:0006656">
    <property type="term" value="P:phosphatidylcholine biosynthetic process"/>
    <property type="evidence" value="ECO:0007669"/>
    <property type="project" value="TreeGrafter"/>
</dbReference>
<gene>
    <name evidence="15" type="ORF">A1Q1_00361</name>
</gene>
<keyword evidence="5" id="KW-0808">Transferase</keyword>
<dbReference type="AlphaFoldDB" id="J5R2L3"/>
<dbReference type="Pfam" id="PF10998">
    <property type="entry name" value="DUF2838"/>
    <property type="match status" value="1"/>
</dbReference>
<keyword evidence="8" id="KW-0443">Lipid metabolism</keyword>
<evidence type="ECO:0000256" key="7">
    <source>
        <dbReference type="ARBA" id="ARBA00022989"/>
    </source>
</evidence>
<dbReference type="PANTHER" id="PTHR31201:SF1">
    <property type="entry name" value="GLYCEROPHOSPHOCHOLINE ACYLTRANSFERASE 1"/>
    <property type="match status" value="1"/>
</dbReference>
<evidence type="ECO:0000256" key="14">
    <source>
        <dbReference type="SAM" id="Phobius"/>
    </source>
</evidence>
<feature type="transmembrane region" description="Helical" evidence="14">
    <location>
        <begin position="265"/>
        <end position="282"/>
    </location>
</feature>
<dbReference type="VEuPathDB" id="FungiDB:A1Q1_00361"/>
<evidence type="ECO:0000256" key="5">
    <source>
        <dbReference type="ARBA" id="ARBA00022679"/>
    </source>
</evidence>
<dbReference type="Proteomes" id="UP000002748">
    <property type="component" value="Unassembled WGS sequence"/>
</dbReference>
<name>J5R2L3_TRIAS</name>
<dbReference type="KEGG" id="tasa:A1Q1_00361"/>
<evidence type="ECO:0000256" key="8">
    <source>
        <dbReference type="ARBA" id="ARBA00023098"/>
    </source>
</evidence>
<comment type="subcellular location">
    <subcellularLocation>
        <location evidence="1">Membrane</location>
        <topology evidence="1">Multi-pass membrane protein</topology>
    </subcellularLocation>
</comment>
<comment type="caution">
    <text evidence="15">The sequence shown here is derived from an EMBL/GenBank/DDBJ whole genome shotgun (WGS) entry which is preliminary data.</text>
</comment>
<evidence type="ECO:0000256" key="9">
    <source>
        <dbReference type="ARBA" id="ARBA00023136"/>
    </source>
</evidence>
<keyword evidence="6 14" id="KW-0812">Transmembrane</keyword>
<dbReference type="PANTHER" id="PTHR31201">
    <property type="entry name" value="OS01G0585100 PROTEIN"/>
    <property type="match status" value="1"/>
</dbReference>
<feature type="compositionally biased region" description="Basic and acidic residues" evidence="13">
    <location>
        <begin position="530"/>
        <end position="540"/>
    </location>
</feature>
<feature type="region of interest" description="Disordered" evidence="13">
    <location>
        <begin position="1"/>
        <end position="34"/>
    </location>
</feature>
<dbReference type="HOGENOM" id="CLU_018994_2_2_1"/>
<feature type="transmembrane region" description="Helical" evidence="14">
    <location>
        <begin position="394"/>
        <end position="412"/>
    </location>
</feature>
<feature type="region of interest" description="Disordered" evidence="13">
    <location>
        <begin position="436"/>
        <end position="540"/>
    </location>
</feature>
<keyword evidence="12" id="KW-0012">Acyltransferase</keyword>
<sequence>MAEDSPDIRPSTPNWNGADTPERPSLSRTSSSLSGILSKGAERVGEDWAEGPLLLLDLLRALNHTAPEAMLCSASSAEKYLHKLTPDSRLDLWERKLKESSKKLRQKAGSMIPRGLRTPKGSMLLLDDDDDTHLSTRDKDAKRKMLTTVYRQDVEREVNRVKSILNSKINAASAKWKSAKVVRTREKVSFEFGVLTVAFTGFLLGRAPEWIPFAYTVQVAFHLAIRAYTYKKKEWHYFLFGPLASAVITWRNSLVFHSLDKVTSLFIHIYPPIVFTDILFTYRGANIRYPALNGLDNYTWWQKVLCAAVPYCIWQGLYWKFIFVDRKDKIESGARQSSFNYLLNDKHGPIGRALRAVKPAHRELWFIFGQFVYSIIFMIPAATILMHSHTASDLVIILLFVVAVWNGGNFYVEVFGRKFEKELNVLQREMEALTQTIASTPSTPHTDMTADSAAHDPRPAATVGSGSGSRDADADADADTADVGTPIDYDAKPKHAAHADRVDQEVKQRKGTGLENSPLVLPQAETSEPPEIKLDGKKEV</sequence>
<feature type="transmembrane region" description="Helical" evidence="14">
    <location>
        <begin position="235"/>
        <end position="253"/>
    </location>
</feature>
<accession>J5R2L3</accession>
<dbReference type="GO" id="GO:0016746">
    <property type="term" value="F:acyltransferase activity"/>
    <property type="evidence" value="ECO:0007669"/>
    <property type="project" value="UniProtKB-KW"/>
</dbReference>
<evidence type="ECO:0000256" key="10">
    <source>
        <dbReference type="ARBA" id="ARBA00023209"/>
    </source>
</evidence>